<evidence type="ECO:0000313" key="3">
    <source>
        <dbReference type="Proteomes" id="UP001492380"/>
    </source>
</evidence>
<feature type="region of interest" description="Disordered" evidence="1">
    <location>
        <begin position="158"/>
        <end position="218"/>
    </location>
</feature>
<accession>A0ABR1YJY8</accession>
<sequence length="372" mass="40682">MERSHRQPTDASTSRISSSLLDLTLPNEQQPPRRPHPQTSGLHLPPIHTRFAGDGLDYRRPVMTTTATSSSAAPNFIDLTSDDDSATRAAPPASTRASRPPRFPNEIIDLCNDDSPNNASFANRPPPSPEVEFISARQVAPTPGINLRRVLEAARGGNGGGGVNGGHPRFTQPEQNTTRRAAERILNERTSVQGTRRAPRPTTPRRRHHHHRGNSNTDHRADLAYLRQAMGGGDPAEVLGFGTFPRLMPGLLNYEMTGFDLGNEREPSPPPTYKAPDAAGPGFTRSPEEDEVLVCPNCDAELCDGDEGSKKRQVWIIKACGHAYCGECTFYRGSSKRKGKDVRNLSPAFKECVVNGCHKKCKNPSAMIQLFL</sequence>
<protein>
    <recommendedName>
        <fullName evidence="4">RING-type domain-containing protein</fullName>
    </recommendedName>
</protein>
<feature type="compositionally biased region" description="Low complexity" evidence="1">
    <location>
        <begin position="87"/>
        <end position="100"/>
    </location>
</feature>
<comment type="caution">
    <text evidence="2">The sequence shown here is derived from an EMBL/GenBank/DDBJ whole genome shotgun (WGS) entry which is preliminary data.</text>
</comment>
<evidence type="ECO:0000256" key="1">
    <source>
        <dbReference type="SAM" id="MobiDB-lite"/>
    </source>
</evidence>
<feature type="compositionally biased region" description="Polar residues" evidence="1">
    <location>
        <begin position="9"/>
        <end position="30"/>
    </location>
</feature>
<dbReference type="PANTHER" id="PTHR28042">
    <property type="entry name" value="E3 UBIQUITIN-PROTEIN LIGASE COMPLEX SLX5-SLX8 SUBUNIT SLX5"/>
    <property type="match status" value="1"/>
</dbReference>
<dbReference type="Proteomes" id="UP001492380">
    <property type="component" value="Unassembled WGS sequence"/>
</dbReference>
<organism evidence="2 3">
    <name type="scientific">Phyllosticta capitalensis</name>
    <dbReference type="NCBI Taxonomy" id="121624"/>
    <lineage>
        <taxon>Eukaryota</taxon>
        <taxon>Fungi</taxon>
        <taxon>Dikarya</taxon>
        <taxon>Ascomycota</taxon>
        <taxon>Pezizomycotina</taxon>
        <taxon>Dothideomycetes</taxon>
        <taxon>Dothideomycetes incertae sedis</taxon>
        <taxon>Botryosphaeriales</taxon>
        <taxon>Phyllostictaceae</taxon>
        <taxon>Phyllosticta</taxon>
    </lineage>
</organism>
<evidence type="ECO:0008006" key="4">
    <source>
        <dbReference type="Google" id="ProtNLM"/>
    </source>
</evidence>
<reference evidence="2 3" key="1">
    <citation type="submission" date="2024-04" db="EMBL/GenBank/DDBJ databases">
        <title>Phyllosticta paracitricarpa is synonymous to the EU quarantine fungus P. citricarpa based on phylogenomic analyses.</title>
        <authorList>
            <consortium name="Lawrence Berkeley National Laboratory"/>
            <person name="Van Ingen-Buijs V.A."/>
            <person name="Van Westerhoven A.C."/>
            <person name="Haridas S."/>
            <person name="Skiadas P."/>
            <person name="Martin F."/>
            <person name="Groenewald J.Z."/>
            <person name="Crous P.W."/>
            <person name="Seidl M.F."/>
        </authorList>
    </citation>
    <scope>NUCLEOTIDE SEQUENCE [LARGE SCALE GENOMIC DNA]</scope>
    <source>
        <strain evidence="2 3">CBS 123374</strain>
    </source>
</reference>
<gene>
    <name evidence="2" type="ORF">HDK90DRAFT_488571</name>
</gene>
<feature type="compositionally biased region" description="Low complexity" evidence="1">
    <location>
        <begin position="64"/>
        <end position="73"/>
    </location>
</feature>
<evidence type="ECO:0000313" key="2">
    <source>
        <dbReference type="EMBL" id="KAK8231862.1"/>
    </source>
</evidence>
<feature type="region of interest" description="Disordered" evidence="1">
    <location>
        <begin position="1"/>
        <end position="104"/>
    </location>
</feature>
<dbReference type="InterPro" id="IPR038886">
    <property type="entry name" value="E3_SLX5/Rfp1"/>
</dbReference>
<name>A0ABR1YJY8_9PEZI</name>
<keyword evidence="3" id="KW-1185">Reference proteome</keyword>
<dbReference type="EMBL" id="JBBWRZ010000007">
    <property type="protein sequence ID" value="KAK8231862.1"/>
    <property type="molecule type" value="Genomic_DNA"/>
</dbReference>
<proteinExistence type="predicted"/>
<dbReference type="PANTHER" id="PTHR28042:SF1">
    <property type="entry name" value="E3 UBIQUITIN-PROTEIN LIGASE COMPLEX SLX5-SLX8 SUBUNIT SLX5"/>
    <property type="match status" value="1"/>
</dbReference>
<feature type="compositionally biased region" description="Basic residues" evidence="1">
    <location>
        <begin position="197"/>
        <end position="213"/>
    </location>
</feature>